<organism evidence="4 5">
    <name type="scientific">Porphyromonas miyakawae</name>
    <dbReference type="NCBI Taxonomy" id="3137470"/>
    <lineage>
        <taxon>Bacteria</taxon>
        <taxon>Pseudomonadati</taxon>
        <taxon>Bacteroidota</taxon>
        <taxon>Bacteroidia</taxon>
        <taxon>Bacteroidales</taxon>
        <taxon>Porphyromonadaceae</taxon>
        <taxon>Porphyromonas</taxon>
    </lineage>
</organism>
<dbReference type="SFLD" id="SFLDG01082">
    <property type="entry name" value="B12-binding_domain_containing"/>
    <property type="match status" value="1"/>
</dbReference>
<dbReference type="SFLD" id="SFLDF00288">
    <property type="entry name" value="HemN-like__clustered_with_nucl"/>
    <property type="match status" value="1"/>
</dbReference>
<comment type="function">
    <text evidence="2">Probably acts as a heme chaperone, transferring heme to an unknown acceptor. Binds one molecule of heme per monomer, possibly covalently. Binds 1 [4Fe-4S] cluster. The cluster is coordinated with 3 cysteines and an exchangeable S-adenosyl-L-methionine.</text>
</comment>
<evidence type="ECO:0000256" key="1">
    <source>
        <dbReference type="ARBA" id="ARBA00006100"/>
    </source>
</evidence>
<accession>A0ABQ0E376</accession>
<keyword evidence="2" id="KW-0143">Chaperone</keyword>
<dbReference type="InterPro" id="IPR034505">
    <property type="entry name" value="Coproporphyrinogen-III_oxidase"/>
</dbReference>
<dbReference type="SFLD" id="SFLDG01065">
    <property type="entry name" value="anaerobic_coproporphyrinogen-I"/>
    <property type="match status" value="1"/>
</dbReference>
<dbReference type="InterPro" id="IPR010723">
    <property type="entry name" value="HemN_C"/>
</dbReference>
<dbReference type="SUPFAM" id="SSF102114">
    <property type="entry name" value="Radical SAM enzymes"/>
    <property type="match status" value="1"/>
</dbReference>
<dbReference type="Proteomes" id="UP001628220">
    <property type="component" value="Unassembled WGS sequence"/>
</dbReference>
<dbReference type="InterPro" id="IPR007197">
    <property type="entry name" value="rSAM"/>
</dbReference>
<dbReference type="InterPro" id="IPR058240">
    <property type="entry name" value="rSAM_sf"/>
</dbReference>
<keyword evidence="5" id="KW-1185">Reference proteome</keyword>
<sequence length="371" mass="41684">MAGIYIHIPFCKSRCLYCDFYATTQQRLIEPFVAALEREIELRAKPPFTADTIQTVYWGGGTPSRLTPSQLERIVSALRACFAIAPDAEWTIEANPDDLTPSYCQALRQLGFNRLSIGIQSFQDRELRIINRRHNALEAERAVKVARESGFDNISIDLIFALPEQTVSTWQETIERAVALHPEHISAYSLTYEEETPLTRLWQKGKIAKQPESFEIEAYRYLSSVLRDMGYEHYEVSNYAFPGFRSCHNSSYWHRVPYLGLGPSAHSYVPECRSANVADVAAYICSLEAGNLPIDFTEMLSPQEVYEESVMLGLRTLQGVNLAALSEPDRTTLLQRAAPYLANGALLHTANHLKASADGLLLIDGIIATLF</sequence>
<dbReference type="InterPro" id="IPR004559">
    <property type="entry name" value="HemW-like"/>
</dbReference>
<dbReference type="PANTHER" id="PTHR13932:SF5">
    <property type="entry name" value="RADICAL S-ADENOSYL METHIONINE DOMAIN-CONTAINING PROTEIN 1, MITOCHONDRIAL"/>
    <property type="match status" value="1"/>
</dbReference>
<keyword evidence="2" id="KW-0411">Iron-sulfur</keyword>
<keyword evidence="2" id="KW-0004">4Fe-4S</keyword>
<evidence type="ECO:0000259" key="3">
    <source>
        <dbReference type="PROSITE" id="PS51918"/>
    </source>
</evidence>
<dbReference type="Pfam" id="PF04055">
    <property type="entry name" value="Radical_SAM"/>
    <property type="match status" value="1"/>
</dbReference>
<keyword evidence="2" id="KW-0349">Heme</keyword>
<dbReference type="SFLD" id="SFLDF00562">
    <property type="entry name" value="HemN-like__clustered_with_heat"/>
    <property type="match status" value="1"/>
</dbReference>
<dbReference type="Pfam" id="PF06969">
    <property type="entry name" value="HemN_C"/>
    <property type="match status" value="1"/>
</dbReference>
<protein>
    <recommendedName>
        <fullName evidence="2">Heme chaperone HemW</fullName>
    </recommendedName>
</protein>
<dbReference type="EMBL" id="BAAFSF010000004">
    <property type="protein sequence ID" value="GAB1252122.1"/>
    <property type="molecule type" value="Genomic_DNA"/>
</dbReference>
<dbReference type="SFLD" id="SFLDS00029">
    <property type="entry name" value="Radical_SAM"/>
    <property type="match status" value="1"/>
</dbReference>
<evidence type="ECO:0000313" key="5">
    <source>
        <dbReference type="Proteomes" id="UP001628220"/>
    </source>
</evidence>
<evidence type="ECO:0000313" key="4">
    <source>
        <dbReference type="EMBL" id="GAB1252122.1"/>
    </source>
</evidence>
<dbReference type="SMART" id="SM00729">
    <property type="entry name" value="Elp3"/>
    <property type="match status" value="1"/>
</dbReference>
<dbReference type="Gene3D" id="3.80.30.20">
    <property type="entry name" value="tm_1862 like domain"/>
    <property type="match status" value="1"/>
</dbReference>
<keyword evidence="2" id="KW-0479">Metal-binding</keyword>
<evidence type="ECO:0000256" key="2">
    <source>
        <dbReference type="RuleBase" id="RU364116"/>
    </source>
</evidence>
<gene>
    <name evidence="4" type="primary">hemW</name>
    <name evidence="4" type="ORF">Tsumi_12280</name>
</gene>
<keyword evidence="2" id="KW-0408">Iron</keyword>
<comment type="subcellular location">
    <subcellularLocation>
        <location evidence="2">Cytoplasm</location>
    </subcellularLocation>
</comment>
<dbReference type="RefSeq" id="WP_411915890.1">
    <property type="nucleotide sequence ID" value="NZ_BAAFSF010000004.1"/>
</dbReference>
<comment type="similarity">
    <text evidence="1">Belongs to the anaerobic coproporphyrinogen-III oxidase family. HemW subfamily.</text>
</comment>
<dbReference type="PROSITE" id="PS51918">
    <property type="entry name" value="RADICAL_SAM"/>
    <property type="match status" value="1"/>
</dbReference>
<name>A0ABQ0E376_9PORP</name>
<comment type="caution">
    <text evidence="4">The sequence shown here is derived from an EMBL/GenBank/DDBJ whole genome shotgun (WGS) entry which is preliminary data.</text>
</comment>
<dbReference type="InterPro" id="IPR006638">
    <property type="entry name" value="Elp3/MiaA/NifB-like_rSAM"/>
</dbReference>
<dbReference type="InterPro" id="IPR023404">
    <property type="entry name" value="rSAM_horseshoe"/>
</dbReference>
<proteinExistence type="inferred from homology"/>
<feature type="domain" description="Radical SAM core" evidence="3">
    <location>
        <begin position="1"/>
        <end position="232"/>
    </location>
</feature>
<keyword evidence="2" id="KW-0963">Cytoplasm</keyword>
<keyword evidence="2" id="KW-0949">S-adenosyl-L-methionine</keyword>
<dbReference type="CDD" id="cd01335">
    <property type="entry name" value="Radical_SAM"/>
    <property type="match status" value="1"/>
</dbReference>
<dbReference type="PANTHER" id="PTHR13932">
    <property type="entry name" value="COPROPORPHYRINIGEN III OXIDASE"/>
    <property type="match status" value="1"/>
</dbReference>
<reference evidence="4 5" key="1">
    <citation type="journal article" date="2025" name="Int. J. Syst. Evol. Microbiol.">
        <title>Desulfovibrio falkowii sp. nov., Porphyromonas miyakawae sp. nov., Mediterraneibacter flintii sp. nov. and Owariibacterium komagatae gen. nov., sp. nov., isolated from human faeces.</title>
        <authorList>
            <person name="Hamaguchi T."/>
            <person name="Ohara M."/>
            <person name="Hisatomi A."/>
            <person name="Sekiguchi K."/>
            <person name="Takeda J.I."/>
            <person name="Ueyama J."/>
            <person name="Ito M."/>
            <person name="Nishiwaki H."/>
            <person name="Ogi T."/>
            <person name="Hirayama M."/>
            <person name="Ohkuma M."/>
            <person name="Sakamoto M."/>
            <person name="Ohno K."/>
        </authorList>
    </citation>
    <scope>NUCLEOTIDE SEQUENCE [LARGE SCALE GENOMIC DNA]</scope>
    <source>
        <strain evidence="4 5">13CB11C</strain>
    </source>
</reference>
<dbReference type="NCBIfam" id="TIGR00539">
    <property type="entry name" value="hemN_rel"/>
    <property type="match status" value="1"/>
</dbReference>